<evidence type="ECO:0000313" key="8">
    <source>
        <dbReference type="Proteomes" id="UP000583929"/>
    </source>
</evidence>
<dbReference type="GO" id="GO:0003723">
    <property type="term" value="F:RNA binding"/>
    <property type="evidence" value="ECO:0007669"/>
    <property type="project" value="InterPro"/>
</dbReference>
<dbReference type="InterPro" id="IPR046849">
    <property type="entry name" value="E2_motif"/>
</dbReference>
<protein>
    <recommendedName>
        <fullName evidence="4">DYW domain-containing protein</fullName>
    </recommendedName>
</protein>
<dbReference type="PANTHER" id="PTHR47926">
    <property type="entry name" value="PENTATRICOPEPTIDE REPEAT-CONTAINING PROTEIN"/>
    <property type="match status" value="1"/>
</dbReference>
<feature type="repeat" description="PPR" evidence="3">
    <location>
        <begin position="207"/>
        <end position="241"/>
    </location>
</feature>
<organism evidence="6 8">
    <name type="scientific">Cannabis sativa</name>
    <name type="common">Hemp</name>
    <name type="synonym">Marijuana</name>
    <dbReference type="NCBI Taxonomy" id="3483"/>
    <lineage>
        <taxon>Eukaryota</taxon>
        <taxon>Viridiplantae</taxon>
        <taxon>Streptophyta</taxon>
        <taxon>Embryophyta</taxon>
        <taxon>Tracheophyta</taxon>
        <taxon>Spermatophyta</taxon>
        <taxon>Magnoliopsida</taxon>
        <taxon>eudicotyledons</taxon>
        <taxon>Gunneridae</taxon>
        <taxon>Pentapetalae</taxon>
        <taxon>rosids</taxon>
        <taxon>fabids</taxon>
        <taxon>Rosales</taxon>
        <taxon>Cannabaceae</taxon>
        <taxon>Cannabis</taxon>
    </lineage>
</organism>
<feature type="repeat" description="PPR" evidence="3">
    <location>
        <begin position="340"/>
        <end position="374"/>
    </location>
</feature>
<comment type="caution">
    <text evidence="6">The sequence shown here is derived from an EMBL/GenBank/DDBJ whole genome shotgun (WGS) entry which is preliminary data.</text>
</comment>
<dbReference type="PROSITE" id="PS51375">
    <property type="entry name" value="PPR"/>
    <property type="match status" value="3"/>
</dbReference>
<keyword evidence="8" id="KW-1185">Reference proteome</keyword>
<dbReference type="NCBIfam" id="TIGR00756">
    <property type="entry name" value="PPR"/>
    <property type="match status" value="3"/>
</dbReference>
<proteinExistence type="inferred from homology"/>
<dbReference type="AlphaFoldDB" id="A0A7J6EZ32"/>
<evidence type="ECO:0000256" key="2">
    <source>
        <dbReference type="ARBA" id="ARBA00022737"/>
    </source>
</evidence>
<dbReference type="Pfam" id="PF20430">
    <property type="entry name" value="Eplus_motif"/>
    <property type="match status" value="1"/>
</dbReference>
<gene>
    <name evidence="5" type="ORF">F8388_012299</name>
    <name evidence="6" type="ORF">G4B88_030202</name>
</gene>
<evidence type="ECO:0000256" key="3">
    <source>
        <dbReference type="PROSITE-ProRule" id="PRU00708"/>
    </source>
</evidence>
<dbReference type="Pfam" id="PF12854">
    <property type="entry name" value="PPR_1"/>
    <property type="match status" value="1"/>
</dbReference>
<dbReference type="Proteomes" id="UP000525078">
    <property type="component" value="Unassembled WGS sequence"/>
</dbReference>
<dbReference type="PANTHER" id="PTHR47926:SF344">
    <property type="entry name" value="OS07G0636900 PROTEIN"/>
    <property type="match status" value="1"/>
</dbReference>
<dbReference type="InterPro" id="IPR002885">
    <property type="entry name" value="PPR_rpt"/>
</dbReference>
<dbReference type="FunFam" id="1.25.40.10:FF:000184">
    <property type="entry name" value="Pentatricopeptide repeat-containing protein, chloroplastic"/>
    <property type="match status" value="1"/>
</dbReference>
<feature type="repeat" description="PPR" evidence="3">
    <location>
        <begin position="107"/>
        <end position="141"/>
    </location>
</feature>
<evidence type="ECO:0000313" key="7">
    <source>
        <dbReference type="Proteomes" id="UP000525078"/>
    </source>
</evidence>
<sequence length="670" mass="75105">MKVITARSKFKHFPSFPFSSSSTTLSAIPKPSLIRIPFDHPIPQTLFQLLKQRPQLPQLKQIHGRVFTVALSSHSSLTTSLINCYLSLKDLNSARTLFDGYPSSLAPTLVWNLMIRAYSKLHNSQESISLFSQMLASSFPDNYTFTFVLTSCSHQISSLHGEIFHGLVVKNGLESNLFVGNAAINMYAVFARTGDARKVFDHMSERDAFTWTSLLRGYAKRGEINKACELFDEMPLRNEVSWAVMISGFVGCDRNIEALGCFHDMLYEGKVKPNEAILVSVLSACAHLGALDQGKWVHKYIDATAISLTNNIVTALIDMYAKCGKIDRANQVFCRIPKRDVFNYTSMINGLSIHGRGKDAVQVFSQMLMENVMPNGITILGLLNGCSHSGLVEEGSSVFLRMESSWGITPKIEHYGCYIDLLGRAGHLEKAYEVIRSMPMQPDIVIWRSLLSACKIHRDVKLGEQIARHIELLDHNGHTEGKVLLSNLNASLGKWERVAELRHLIGEKRNQCSPGHSWIEVNGVINEFRVADRSHPRIAQIREKLGEVLKRAQLGGYISNTSQVSFDLSEEDKEQAVTNHSEKLAVAFGLMSTEPGTSIRIVKNLRTCDDCHSAMKAISKVICSEYRQLLRDAISLLNNGKHLMARKEEHYVLLLESEETQMHNSQKFHA</sequence>
<dbReference type="EMBL" id="JAATIQ010000293">
    <property type="protein sequence ID" value="KAF4363703.1"/>
    <property type="molecule type" value="Genomic_DNA"/>
</dbReference>
<evidence type="ECO:0000256" key="1">
    <source>
        <dbReference type="ARBA" id="ARBA00006643"/>
    </source>
</evidence>
<dbReference type="Pfam" id="PF01535">
    <property type="entry name" value="PPR"/>
    <property type="match status" value="3"/>
</dbReference>
<dbReference type="Proteomes" id="UP000583929">
    <property type="component" value="Unassembled WGS sequence"/>
</dbReference>
<evidence type="ECO:0000313" key="6">
    <source>
        <dbReference type="EMBL" id="KAF4363703.1"/>
    </source>
</evidence>
<name>A0A7J6EZ32_CANSA</name>
<dbReference type="Pfam" id="PF13041">
    <property type="entry name" value="PPR_2"/>
    <property type="match status" value="1"/>
</dbReference>
<dbReference type="EMBL" id="JAATIP010000256">
    <property type="protein sequence ID" value="KAF4356149.1"/>
    <property type="molecule type" value="Genomic_DNA"/>
</dbReference>
<dbReference type="InterPro" id="IPR032867">
    <property type="entry name" value="DYW_dom"/>
</dbReference>
<keyword evidence="2" id="KW-0677">Repeat</keyword>
<evidence type="ECO:0000313" key="5">
    <source>
        <dbReference type="EMBL" id="KAF4356149.1"/>
    </source>
</evidence>
<feature type="domain" description="DYW" evidence="4">
    <location>
        <begin position="556"/>
        <end position="633"/>
    </location>
</feature>
<dbReference type="Pfam" id="PF14432">
    <property type="entry name" value="DYW_deaminase"/>
    <property type="match status" value="1"/>
</dbReference>
<reference evidence="7 8" key="1">
    <citation type="journal article" date="2020" name="bioRxiv">
        <title>Sequence and annotation of 42 cannabis genomes reveals extensive copy number variation in cannabinoid synthesis and pathogen resistance genes.</title>
        <authorList>
            <person name="Mckernan K.J."/>
            <person name="Helbert Y."/>
            <person name="Kane L.T."/>
            <person name="Ebling H."/>
            <person name="Zhang L."/>
            <person name="Liu B."/>
            <person name="Eaton Z."/>
            <person name="Mclaughlin S."/>
            <person name="Kingan S."/>
            <person name="Baybayan P."/>
            <person name="Concepcion G."/>
            <person name="Jordan M."/>
            <person name="Riva A."/>
            <person name="Barbazuk W."/>
            <person name="Harkins T."/>
        </authorList>
    </citation>
    <scope>NUCLEOTIDE SEQUENCE [LARGE SCALE GENOMIC DNA]</scope>
    <source>
        <strain evidence="7 8">cv. Jamaican Lion 4</strain>
        <strain evidence="6">Father</strain>
        <strain evidence="5">Mother</strain>
        <tissue evidence="6">Leaf</tissue>
    </source>
</reference>
<accession>A0A7J6EZ32</accession>
<dbReference type="GO" id="GO:0008270">
    <property type="term" value="F:zinc ion binding"/>
    <property type="evidence" value="ECO:0007669"/>
    <property type="project" value="InterPro"/>
</dbReference>
<dbReference type="GO" id="GO:0009451">
    <property type="term" value="P:RNA modification"/>
    <property type="evidence" value="ECO:0007669"/>
    <property type="project" value="InterPro"/>
</dbReference>
<dbReference type="Gene3D" id="1.25.40.10">
    <property type="entry name" value="Tetratricopeptide repeat domain"/>
    <property type="match status" value="3"/>
</dbReference>
<dbReference type="InterPro" id="IPR011990">
    <property type="entry name" value="TPR-like_helical_dom_sf"/>
</dbReference>
<evidence type="ECO:0000259" key="4">
    <source>
        <dbReference type="Pfam" id="PF14432"/>
    </source>
</evidence>
<dbReference type="FunFam" id="1.25.40.10:FF:000348">
    <property type="entry name" value="Pentatricopeptide repeat-containing protein chloroplastic"/>
    <property type="match status" value="1"/>
</dbReference>
<dbReference type="InterPro" id="IPR046960">
    <property type="entry name" value="PPR_At4g14850-like_plant"/>
</dbReference>
<comment type="similarity">
    <text evidence="1">Belongs to the PPR family. PCMP-H subfamily.</text>
</comment>